<dbReference type="InterPro" id="IPR036823">
    <property type="entry name" value="Ribosomal_uS7_dom_sf"/>
</dbReference>
<dbReference type="GO" id="GO:0015935">
    <property type="term" value="C:small ribosomal subunit"/>
    <property type="evidence" value="ECO:0007669"/>
    <property type="project" value="InterPro"/>
</dbReference>
<organism evidence="8 9">
    <name type="scientific">Candidatus Wolfebacteria bacterium CG1_02_39_135</name>
    <dbReference type="NCBI Taxonomy" id="1805425"/>
    <lineage>
        <taxon>Bacteria</taxon>
        <taxon>Candidatus Wolfeibacteriota</taxon>
    </lineage>
</organism>
<dbReference type="STRING" id="1805425.AUJ30_01945"/>
<evidence type="ECO:0000313" key="8">
    <source>
        <dbReference type="EMBL" id="OIO64885.1"/>
    </source>
</evidence>
<evidence type="ECO:0000256" key="1">
    <source>
        <dbReference type="ARBA" id="ARBA00007151"/>
    </source>
</evidence>
<dbReference type="EMBL" id="MNWX01000035">
    <property type="protein sequence ID" value="OIO64885.1"/>
    <property type="molecule type" value="Genomic_DNA"/>
</dbReference>
<comment type="similarity">
    <text evidence="1 6">Belongs to the universal ribosomal protein uS7 family.</text>
</comment>
<dbReference type="GO" id="GO:0000049">
    <property type="term" value="F:tRNA binding"/>
    <property type="evidence" value="ECO:0007669"/>
    <property type="project" value="UniProtKB-UniRule"/>
</dbReference>
<dbReference type="CDD" id="cd14869">
    <property type="entry name" value="uS7_Bacteria"/>
    <property type="match status" value="1"/>
</dbReference>
<dbReference type="InterPro" id="IPR000235">
    <property type="entry name" value="Ribosomal_uS7"/>
</dbReference>
<evidence type="ECO:0000313" key="9">
    <source>
        <dbReference type="Proteomes" id="UP000182693"/>
    </source>
</evidence>
<dbReference type="NCBIfam" id="TIGR01029">
    <property type="entry name" value="rpsG_bact"/>
    <property type="match status" value="1"/>
</dbReference>
<dbReference type="GO" id="GO:0019843">
    <property type="term" value="F:rRNA binding"/>
    <property type="evidence" value="ECO:0007669"/>
    <property type="project" value="UniProtKB-UniRule"/>
</dbReference>
<dbReference type="Proteomes" id="UP000182693">
    <property type="component" value="Unassembled WGS sequence"/>
</dbReference>
<dbReference type="SUPFAM" id="SSF47973">
    <property type="entry name" value="Ribosomal protein S7"/>
    <property type="match status" value="1"/>
</dbReference>
<dbReference type="GO" id="GO:0003735">
    <property type="term" value="F:structural constituent of ribosome"/>
    <property type="evidence" value="ECO:0007669"/>
    <property type="project" value="InterPro"/>
</dbReference>
<feature type="domain" description="Small ribosomal subunit protein uS7" evidence="7">
    <location>
        <begin position="1"/>
        <end position="148"/>
    </location>
</feature>
<keyword evidence="4 6" id="KW-0689">Ribosomal protein</keyword>
<keyword evidence="2 6" id="KW-0699">rRNA-binding</keyword>
<comment type="function">
    <text evidence="6">One of the primary rRNA binding proteins, it binds directly to 16S rRNA where it nucleates assembly of the head domain of the 30S subunit. Is located at the subunit interface close to the decoding center, probably blocks exit of the E-site tRNA.</text>
</comment>
<accession>A0A1J4Y274</accession>
<keyword evidence="5 6" id="KW-0687">Ribonucleoprotein</keyword>
<protein>
    <recommendedName>
        <fullName evidence="6">Small ribosomal subunit protein uS7</fullName>
    </recommendedName>
</protein>
<evidence type="ECO:0000256" key="5">
    <source>
        <dbReference type="ARBA" id="ARBA00023274"/>
    </source>
</evidence>
<dbReference type="Pfam" id="PF00177">
    <property type="entry name" value="Ribosomal_S7"/>
    <property type="match status" value="1"/>
</dbReference>
<reference evidence="8 9" key="1">
    <citation type="journal article" date="2016" name="Environ. Microbiol.">
        <title>Genomic resolution of a cold subsurface aquifer community provides metabolic insights for novel microbes adapted to high CO concentrations.</title>
        <authorList>
            <person name="Probst A.J."/>
            <person name="Castelle C.J."/>
            <person name="Singh A."/>
            <person name="Brown C.T."/>
            <person name="Anantharaman K."/>
            <person name="Sharon I."/>
            <person name="Hug L.A."/>
            <person name="Burstein D."/>
            <person name="Emerson J.B."/>
            <person name="Thomas B.C."/>
            <person name="Banfield J.F."/>
        </authorList>
    </citation>
    <scope>NUCLEOTIDE SEQUENCE [LARGE SCALE GENOMIC DNA]</scope>
    <source>
        <strain evidence="8">CG1_02_39_135</strain>
    </source>
</reference>
<dbReference type="GO" id="GO:0006412">
    <property type="term" value="P:translation"/>
    <property type="evidence" value="ECO:0007669"/>
    <property type="project" value="UniProtKB-UniRule"/>
</dbReference>
<comment type="subunit">
    <text evidence="6">Part of the 30S ribosomal subunit. Contacts proteins S9 and S11.</text>
</comment>
<dbReference type="InterPro" id="IPR005717">
    <property type="entry name" value="Ribosomal_uS7_bac/org-type"/>
</dbReference>
<gene>
    <name evidence="6" type="primary">rpsG</name>
    <name evidence="8" type="ORF">AUJ30_01945</name>
</gene>
<evidence type="ECO:0000256" key="2">
    <source>
        <dbReference type="ARBA" id="ARBA00022730"/>
    </source>
</evidence>
<keyword evidence="6" id="KW-0820">tRNA-binding</keyword>
<dbReference type="AlphaFoldDB" id="A0A1J4Y274"/>
<evidence type="ECO:0000256" key="3">
    <source>
        <dbReference type="ARBA" id="ARBA00022884"/>
    </source>
</evidence>
<sequence>MRKKRKYKKNYQPDVQYQNIAVSRFINYLMERGKKSVAERLFYKAFDNIQKEIQQEPLTVFEKAIENASPLLEVVSKRVGGANYQVPREVRPERRFFLACHWIIDAARTRKGKPIAQKLAEEIIAASKNEGVAIKKKQNIHRMAEANRAFAHFAR</sequence>
<dbReference type="PIRSF" id="PIRSF002122">
    <property type="entry name" value="RPS7p_RPS7a_RPS5e_RPS7o"/>
    <property type="match status" value="1"/>
</dbReference>
<evidence type="ECO:0000259" key="7">
    <source>
        <dbReference type="Pfam" id="PF00177"/>
    </source>
</evidence>
<comment type="caution">
    <text evidence="8">The sequence shown here is derived from an EMBL/GenBank/DDBJ whole genome shotgun (WGS) entry which is preliminary data.</text>
</comment>
<dbReference type="HAMAP" id="MF_00480_B">
    <property type="entry name" value="Ribosomal_uS7_B"/>
    <property type="match status" value="1"/>
</dbReference>
<proteinExistence type="inferred from homology"/>
<evidence type="ECO:0000256" key="6">
    <source>
        <dbReference type="HAMAP-Rule" id="MF_00480"/>
    </source>
</evidence>
<dbReference type="FunFam" id="1.10.455.10:FF:000001">
    <property type="entry name" value="30S ribosomal protein S7"/>
    <property type="match status" value="1"/>
</dbReference>
<keyword evidence="3 6" id="KW-0694">RNA-binding</keyword>
<name>A0A1J4Y274_9BACT</name>
<dbReference type="PANTHER" id="PTHR11205">
    <property type="entry name" value="RIBOSOMAL PROTEIN S7"/>
    <property type="match status" value="1"/>
</dbReference>
<dbReference type="InterPro" id="IPR023798">
    <property type="entry name" value="Ribosomal_uS7_dom"/>
</dbReference>
<evidence type="ECO:0000256" key="4">
    <source>
        <dbReference type="ARBA" id="ARBA00022980"/>
    </source>
</evidence>
<dbReference type="Gene3D" id="1.10.455.10">
    <property type="entry name" value="Ribosomal protein S7 domain"/>
    <property type="match status" value="1"/>
</dbReference>